<sequence>MTVIPVPHATTSGSLDVVTLQLGRDALAIRAQVLREVLEPVAVARVPGAPEFCRGLVNVRGTVVPLADLRVPLRMPRDPLGPDARILVLDLPLAGRPAVVGIVADAVHEVMRIEGDALQAVPAVGTSWPPDMVECMVNIGGSVLMIPDLPAIFDSQRAGPGGARPTPRSHTS</sequence>
<accession>A0A017HQD4</accession>
<dbReference type="RefSeq" id="WP_037278669.1">
    <property type="nucleotide sequence ID" value="NZ_KK088556.1"/>
</dbReference>
<evidence type="ECO:0000259" key="1">
    <source>
        <dbReference type="PROSITE" id="PS50851"/>
    </source>
</evidence>
<dbReference type="Pfam" id="PF01584">
    <property type="entry name" value="CheW"/>
    <property type="match status" value="1"/>
</dbReference>
<comment type="caution">
    <text evidence="2">The sequence shown here is derived from an EMBL/GenBank/DDBJ whole genome shotgun (WGS) entry which is preliminary data.</text>
</comment>
<evidence type="ECO:0000313" key="2">
    <source>
        <dbReference type="EMBL" id="EYD76551.1"/>
    </source>
</evidence>
<dbReference type="PANTHER" id="PTHR22617:SF23">
    <property type="entry name" value="CHEMOTAXIS PROTEIN CHEW"/>
    <property type="match status" value="1"/>
</dbReference>
<evidence type="ECO:0000313" key="3">
    <source>
        <dbReference type="Proteomes" id="UP000019666"/>
    </source>
</evidence>
<protein>
    <submittedName>
        <fullName evidence="2">Putative CheW protein</fullName>
    </submittedName>
</protein>
<dbReference type="SUPFAM" id="SSF50341">
    <property type="entry name" value="CheW-like"/>
    <property type="match status" value="1"/>
</dbReference>
<dbReference type="STRING" id="442562.Rumeso_01972"/>
<dbReference type="Gene3D" id="2.40.50.180">
    <property type="entry name" value="CheA-289, Domain 4"/>
    <property type="match status" value="1"/>
</dbReference>
<dbReference type="InterPro" id="IPR002545">
    <property type="entry name" value="CheW-lke_dom"/>
</dbReference>
<feature type="domain" description="CheW-like" evidence="1">
    <location>
        <begin position="14"/>
        <end position="158"/>
    </location>
</feature>
<dbReference type="OrthoDB" id="3291462at2"/>
<name>A0A017HQD4_9RHOB</name>
<dbReference type="InterPro" id="IPR036061">
    <property type="entry name" value="CheW-like_dom_sf"/>
</dbReference>
<dbReference type="Proteomes" id="UP000019666">
    <property type="component" value="Unassembled WGS sequence"/>
</dbReference>
<dbReference type="PROSITE" id="PS50851">
    <property type="entry name" value="CHEW"/>
    <property type="match status" value="1"/>
</dbReference>
<dbReference type="GO" id="GO:0005829">
    <property type="term" value="C:cytosol"/>
    <property type="evidence" value="ECO:0007669"/>
    <property type="project" value="TreeGrafter"/>
</dbReference>
<dbReference type="AlphaFoldDB" id="A0A017HQD4"/>
<dbReference type="EMBL" id="AOSK01000043">
    <property type="protein sequence ID" value="EYD76551.1"/>
    <property type="molecule type" value="Genomic_DNA"/>
</dbReference>
<dbReference type="PANTHER" id="PTHR22617">
    <property type="entry name" value="CHEMOTAXIS SENSOR HISTIDINE KINASE-RELATED"/>
    <property type="match status" value="1"/>
</dbReference>
<dbReference type="InterPro" id="IPR039315">
    <property type="entry name" value="CheW"/>
</dbReference>
<organism evidence="2 3">
    <name type="scientific">Rubellimicrobium mesophilum DSM 19309</name>
    <dbReference type="NCBI Taxonomy" id="442562"/>
    <lineage>
        <taxon>Bacteria</taxon>
        <taxon>Pseudomonadati</taxon>
        <taxon>Pseudomonadota</taxon>
        <taxon>Alphaproteobacteria</taxon>
        <taxon>Rhodobacterales</taxon>
        <taxon>Roseobacteraceae</taxon>
        <taxon>Rubellimicrobium</taxon>
    </lineage>
</organism>
<keyword evidence="3" id="KW-1185">Reference proteome</keyword>
<dbReference type="GO" id="GO:0007165">
    <property type="term" value="P:signal transduction"/>
    <property type="evidence" value="ECO:0007669"/>
    <property type="project" value="InterPro"/>
</dbReference>
<dbReference type="Gene3D" id="2.30.30.40">
    <property type="entry name" value="SH3 Domains"/>
    <property type="match status" value="1"/>
</dbReference>
<reference evidence="2 3" key="1">
    <citation type="submission" date="2013-02" db="EMBL/GenBank/DDBJ databases">
        <authorList>
            <person name="Fiebig A."/>
            <person name="Goeker M."/>
            <person name="Klenk H.-P.P."/>
        </authorList>
    </citation>
    <scope>NUCLEOTIDE SEQUENCE [LARGE SCALE GENOMIC DNA]</scope>
    <source>
        <strain evidence="2 3">DSM 19309</strain>
    </source>
</reference>
<dbReference type="HOGENOM" id="CLU_048995_1_1_5"/>
<dbReference type="GO" id="GO:0006935">
    <property type="term" value="P:chemotaxis"/>
    <property type="evidence" value="ECO:0007669"/>
    <property type="project" value="InterPro"/>
</dbReference>
<proteinExistence type="predicted"/>
<gene>
    <name evidence="2" type="ORF">Rumeso_01972</name>
</gene>
<dbReference type="SMART" id="SM00260">
    <property type="entry name" value="CheW"/>
    <property type="match status" value="1"/>
</dbReference>